<name>A0A0V1KJ63_9BILA</name>
<comment type="caution">
    <text evidence="1">The sequence shown here is derived from an EMBL/GenBank/DDBJ whole genome shotgun (WGS) entry which is preliminary data.</text>
</comment>
<evidence type="ECO:0000313" key="2">
    <source>
        <dbReference type="Proteomes" id="UP000054721"/>
    </source>
</evidence>
<protein>
    <submittedName>
        <fullName evidence="1">Uncharacterized protein</fullName>
    </submittedName>
</protein>
<dbReference type="EMBL" id="JYDW01001096">
    <property type="protein sequence ID" value="KRZ47239.1"/>
    <property type="molecule type" value="Genomic_DNA"/>
</dbReference>
<reference evidence="1 2" key="1">
    <citation type="submission" date="2015-05" db="EMBL/GenBank/DDBJ databases">
        <title>Evolution of Trichinella species and genotypes.</title>
        <authorList>
            <person name="Korhonen P.K."/>
            <person name="Edoardo P."/>
            <person name="Giuseppe L.R."/>
            <person name="Gasser R.B."/>
        </authorList>
    </citation>
    <scope>NUCLEOTIDE SEQUENCE [LARGE SCALE GENOMIC DNA]</scope>
    <source>
        <strain evidence="1">ISS10</strain>
    </source>
</reference>
<dbReference type="Proteomes" id="UP000054721">
    <property type="component" value="Unassembled WGS sequence"/>
</dbReference>
<proteinExistence type="predicted"/>
<dbReference type="AlphaFoldDB" id="A0A0V1KJ63"/>
<evidence type="ECO:0000313" key="1">
    <source>
        <dbReference type="EMBL" id="KRZ47239.1"/>
    </source>
</evidence>
<keyword evidence="2" id="KW-1185">Reference proteome</keyword>
<accession>A0A0V1KJ63</accession>
<gene>
    <name evidence="1" type="ORF">T02_10841</name>
</gene>
<sequence length="48" mass="5682">MLCGTCDGLYPIFMSENNLRSVADTDLYFFNHLKQGLIWHRSMIYTKH</sequence>
<organism evidence="1 2">
    <name type="scientific">Trichinella nativa</name>
    <dbReference type="NCBI Taxonomy" id="6335"/>
    <lineage>
        <taxon>Eukaryota</taxon>
        <taxon>Metazoa</taxon>
        <taxon>Ecdysozoa</taxon>
        <taxon>Nematoda</taxon>
        <taxon>Enoplea</taxon>
        <taxon>Dorylaimia</taxon>
        <taxon>Trichinellida</taxon>
        <taxon>Trichinellidae</taxon>
        <taxon>Trichinella</taxon>
    </lineage>
</organism>